<dbReference type="RefSeq" id="XP_013779626.1">
    <property type="nucleotide sequence ID" value="XM_013924172.2"/>
</dbReference>
<evidence type="ECO:0000256" key="4">
    <source>
        <dbReference type="ARBA" id="ARBA00022806"/>
    </source>
</evidence>
<dbReference type="Pfam" id="PF00271">
    <property type="entry name" value="Helicase_C"/>
    <property type="match status" value="1"/>
</dbReference>
<evidence type="ECO:0000256" key="6">
    <source>
        <dbReference type="PROSITE-ProRule" id="PRU00552"/>
    </source>
</evidence>
<dbReference type="Proteomes" id="UP000694941">
    <property type="component" value="Unplaced"/>
</dbReference>
<dbReference type="InterPro" id="IPR014014">
    <property type="entry name" value="RNA_helicase_DEAD_Q_motif"/>
</dbReference>
<feature type="short sequence motif" description="Q motif" evidence="6">
    <location>
        <begin position="89"/>
        <end position="117"/>
    </location>
</feature>
<feature type="compositionally biased region" description="Polar residues" evidence="7">
    <location>
        <begin position="29"/>
        <end position="39"/>
    </location>
</feature>
<proteinExistence type="predicted"/>
<evidence type="ECO:0000256" key="7">
    <source>
        <dbReference type="SAM" id="MobiDB-lite"/>
    </source>
</evidence>
<feature type="domain" description="Helicase C-terminal" evidence="9">
    <location>
        <begin position="303"/>
        <end position="475"/>
    </location>
</feature>
<evidence type="ECO:0000313" key="11">
    <source>
        <dbReference type="Proteomes" id="UP000694941"/>
    </source>
</evidence>
<keyword evidence="11" id="KW-1185">Reference proteome</keyword>
<dbReference type="CDD" id="cd18787">
    <property type="entry name" value="SF2_C_DEAD"/>
    <property type="match status" value="1"/>
</dbReference>
<dbReference type="SMART" id="SM00490">
    <property type="entry name" value="HELICc"/>
    <property type="match status" value="1"/>
</dbReference>
<name>A0ABM1BD78_LIMPO</name>
<dbReference type="SMART" id="SM00487">
    <property type="entry name" value="DEXDc"/>
    <property type="match status" value="1"/>
</dbReference>
<dbReference type="SUPFAM" id="SSF52540">
    <property type="entry name" value="P-loop containing nucleoside triphosphate hydrolases"/>
    <property type="match status" value="1"/>
</dbReference>
<sequence length="477" mass="53424">MATVQDWAKYTDEQEKSLYKKVEDIKVSTSSSEKINVSKNEGAGETEEPEISAAELSLMKKILRSKLIKSTNDVEVQRNDPNSPLYSVKSFEELNLNPNLLKGVYAMGFNSPSKIQETALPTLLADPPQNMIAQSQSGTGKTAAFVLASLSRVDSSKSFPQVIILSPTYELALQTGSVAKQMAKYCDDIKFRFAVRGEEISKGEKITEQVIVGTPGKVMDWALRYRFFDIQKIRVFVLDEADVMIATQGHHDQSIRVHKQLSKDCQMMLFSATYDQEVMDFAEIIVSNPVIIRLRKEEESLDNIKQFYVVCKNMDEKFSALSNIYGVISIGQAIVFCHTRRTASWLSEKLTKEGHAVALLSGDLQVDQRLAVLNRFRDGKEKVLITTNVCARGIDIDQVTVVVNFDLPIDQAGRADCETYLHRIGRTGRFGKVGLAINMVDGPRTLALLKQIADHFGRNILKLDAEDVDEIERLNQD</sequence>
<reference evidence="12" key="1">
    <citation type="submission" date="2025-08" db="UniProtKB">
        <authorList>
            <consortium name="RefSeq"/>
        </authorList>
    </citation>
    <scope>IDENTIFICATION</scope>
    <source>
        <tissue evidence="12">Muscle</tissue>
    </source>
</reference>
<feature type="region of interest" description="Disordered" evidence="7">
    <location>
        <begin position="29"/>
        <end position="50"/>
    </location>
</feature>
<dbReference type="PROSITE" id="PS51195">
    <property type="entry name" value="Q_MOTIF"/>
    <property type="match status" value="1"/>
</dbReference>
<evidence type="ECO:0000256" key="3">
    <source>
        <dbReference type="ARBA" id="ARBA00022801"/>
    </source>
</evidence>
<accession>A0ABM1BD78</accession>
<organism evidence="11 12">
    <name type="scientific">Limulus polyphemus</name>
    <name type="common">Atlantic horseshoe crab</name>
    <dbReference type="NCBI Taxonomy" id="6850"/>
    <lineage>
        <taxon>Eukaryota</taxon>
        <taxon>Metazoa</taxon>
        <taxon>Ecdysozoa</taxon>
        <taxon>Arthropoda</taxon>
        <taxon>Chelicerata</taxon>
        <taxon>Merostomata</taxon>
        <taxon>Xiphosura</taxon>
        <taxon>Limulidae</taxon>
        <taxon>Limulus</taxon>
    </lineage>
</organism>
<dbReference type="Pfam" id="PF00270">
    <property type="entry name" value="DEAD"/>
    <property type="match status" value="1"/>
</dbReference>
<dbReference type="GeneID" id="106464061"/>
<dbReference type="PROSITE" id="PS51192">
    <property type="entry name" value="HELICASE_ATP_BIND_1"/>
    <property type="match status" value="1"/>
</dbReference>
<dbReference type="PANTHER" id="PTHR47958">
    <property type="entry name" value="ATP-DEPENDENT RNA HELICASE DBP3"/>
    <property type="match status" value="1"/>
</dbReference>
<feature type="domain" description="Helicase ATP-binding" evidence="8">
    <location>
        <begin position="122"/>
        <end position="292"/>
    </location>
</feature>
<gene>
    <name evidence="12" type="primary">LOC106464061</name>
</gene>
<dbReference type="EC" id="3.6.4.13" evidence="1"/>
<evidence type="ECO:0000259" key="10">
    <source>
        <dbReference type="PROSITE" id="PS51195"/>
    </source>
</evidence>
<dbReference type="InterPro" id="IPR011545">
    <property type="entry name" value="DEAD/DEAH_box_helicase_dom"/>
</dbReference>
<evidence type="ECO:0000259" key="9">
    <source>
        <dbReference type="PROSITE" id="PS51194"/>
    </source>
</evidence>
<protein>
    <recommendedName>
        <fullName evidence="1">RNA helicase</fullName>
        <ecNumber evidence="1">3.6.4.13</ecNumber>
    </recommendedName>
</protein>
<feature type="domain" description="DEAD-box RNA helicase Q" evidence="10">
    <location>
        <begin position="89"/>
        <end position="117"/>
    </location>
</feature>
<dbReference type="Gene3D" id="3.40.50.300">
    <property type="entry name" value="P-loop containing nucleotide triphosphate hydrolases"/>
    <property type="match status" value="2"/>
</dbReference>
<keyword evidence="3" id="KW-0378">Hydrolase</keyword>
<dbReference type="InterPro" id="IPR001650">
    <property type="entry name" value="Helicase_C-like"/>
</dbReference>
<evidence type="ECO:0000256" key="5">
    <source>
        <dbReference type="ARBA" id="ARBA00022840"/>
    </source>
</evidence>
<dbReference type="InterPro" id="IPR027417">
    <property type="entry name" value="P-loop_NTPase"/>
</dbReference>
<keyword evidence="4" id="KW-0347">Helicase</keyword>
<dbReference type="InterPro" id="IPR014001">
    <property type="entry name" value="Helicase_ATP-bd"/>
</dbReference>
<keyword evidence="5" id="KW-0067">ATP-binding</keyword>
<evidence type="ECO:0000256" key="2">
    <source>
        <dbReference type="ARBA" id="ARBA00022741"/>
    </source>
</evidence>
<evidence type="ECO:0000259" key="8">
    <source>
        <dbReference type="PROSITE" id="PS51192"/>
    </source>
</evidence>
<evidence type="ECO:0000256" key="1">
    <source>
        <dbReference type="ARBA" id="ARBA00012552"/>
    </source>
</evidence>
<dbReference type="PROSITE" id="PS51194">
    <property type="entry name" value="HELICASE_CTER"/>
    <property type="match status" value="1"/>
</dbReference>
<keyword evidence="2" id="KW-0547">Nucleotide-binding</keyword>
<evidence type="ECO:0000313" key="12">
    <source>
        <dbReference type="RefSeq" id="XP_013779626.1"/>
    </source>
</evidence>